<gene>
    <name evidence="6" type="ORF">FC85_GL000787</name>
</gene>
<dbReference type="Pfam" id="PF21258">
    <property type="entry name" value="Glyco_hydro_120_ins"/>
    <property type="match status" value="1"/>
</dbReference>
<evidence type="ECO:0000256" key="2">
    <source>
        <dbReference type="ARBA" id="ARBA00022525"/>
    </source>
</evidence>
<dbReference type="SUPFAM" id="SSF51126">
    <property type="entry name" value="Pectin lyase-like"/>
    <property type="match status" value="1"/>
</dbReference>
<proteinExistence type="predicted"/>
<evidence type="ECO:0000256" key="3">
    <source>
        <dbReference type="ARBA" id="ARBA00022729"/>
    </source>
</evidence>
<dbReference type="GO" id="GO:0016837">
    <property type="term" value="F:carbon-oxygen lyase activity, acting on polysaccharides"/>
    <property type="evidence" value="ECO:0007669"/>
    <property type="project" value="TreeGrafter"/>
</dbReference>
<dbReference type="PANTHER" id="PTHR40088">
    <property type="entry name" value="PECTATE LYASE (EUROFUNG)"/>
    <property type="match status" value="1"/>
</dbReference>
<keyword evidence="2" id="KW-0964">Secreted</keyword>
<comment type="caution">
    <text evidence="6">The sequence shown here is derived from an EMBL/GenBank/DDBJ whole genome shotgun (WGS) entry which is preliminary data.</text>
</comment>
<dbReference type="Pfam" id="PF13229">
    <property type="entry name" value="Beta_helix"/>
    <property type="match status" value="1"/>
</dbReference>
<dbReference type="InterPro" id="IPR049169">
    <property type="entry name" value="Glyco_hydro_120_ins"/>
</dbReference>
<dbReference type="InterPro" id="IPR012334">
    <property type="entry name" value="Pectin_lyas_fold"/>
</dbReference>
<evidence type="ECO:0000256" key="1">
    <source>
        <dbReference type="ARBA" id="ARBA00004613"/>
    </source>
</evidence>
<dbReference type="InterPro" id="IPR013780">
    <property type="entry name" value="Glyco_hydro_b"/>
</dbReference>
<reference evidence="6 7" key="1">
    <citation type="journal article" date="2015" name="Genome Announc.">
        <title>Expanding the biotechnology potential of lactobacilli through comparative genomics of 213 strains and associated genera.</title>
        <authorList>
            <person name="Sun Z."/>
            <person name="Harris H.M."/>
            <person name="McCann A."/>
            <person name="Guo C."/>
            <person name="Argimon S."/>
            <person name="Zhang W."/>
            <person name="Yang X."/>
            <person name="Jeffery I.B."/>
            <person name="Cooney J.C."/>
            <person name="Kagawa T.F."/>
            <person name="Liu W."/>
            <person name="Song Y."/>
            <person name="Salvetti E."/>
            <person name="Wrobel A."/>
            <person name="Rasinkangas P."/>
            <person name="Parkhill J."/>
            <person name="Rea M.C."/>
            <person name="O'Sullivan O."/>
            <person name="Ritari J."/>
            <person name="Douillard F.P."/>
            <person name="Paul Ross R."/>
            <person name="Yang R."/>
            <person name="Briner A.E."/>
            <person name="Felis G.E."/>
            <person name="de Vos W.M."/>
            <person name="Barrangou R."/>
            <person name="Klaenhammer T.R."/>
            <person name="Caufield P.W."/>
            <person name="Cui Y."/>
            <person name="Zhang H."/>
            <person name="O'Toole P.W."/>
        </authorList>
    </citation>
    <scope>NUCLEOTIDE SEQUENCE [LARGE SCALE GENOMIC DNA]</scope>
    <source>
        <strain evidence="6 7">DSM 14421</strain>
    </source>
</reference>
<organism evidence="6 7">
    <name type="scientific">Lentilactobacillus diolivorans DSM 14421</name>
    <dbReference type="NCBI Taxonomy" id="1423739"/>
    <lineage>
        <taxon>Bacteria</taxon>
        <taxon>Bacillati</taxon>
        <taxon>Bacillota</taxon>
        <taxon>Bacilli</taxon>
        <taxon>Lactobacillales</taxon>
        <taxon>Lactobacillaceae</taxon>
        <taxon>Lentilactobacillus</taxon>
    </lineage>
</organism>
<dbReference type="PATRIC" id="fig|1423739.3.peg.821"/>
<dbReference type="Proteomes" id="UP000052013">
    <property type="component" value="Unassembled WGS sequence"/>
</dbReference>
<dbReference type="Gene3D" id="2.160.20.10">
    <property type="entry name" value="Single-stranded right-handed beta-helix, Pectin lyase-like"/>
    <property type="match status" value="1"/>
</dbReference>
<comment type="subcellular location">
    <subcellularLocation>
        <location evidence="1">Secreted</location>
    </subcellularLocation>
</comment>
<evidence type="ECO:0000313" key="7">
    <source>
        <dbReference type="Proteomes" id="UP000052013"/>
    </source>
</evidence>
<dbReference type="EMBL" id="AZEY01000079">
    <property type="protein sequence ID" value="KRL64992.1"/>
    <property type="molecule type" value="Genomic_DNA"/>
</dbReference>
<dbReference type="InterPro" id="IPR011050">
    <property type="entry name" value="Pectin_lyase_fold/virulence"/>
</dbReference>
<feature type="domain" description="Glycoside hydrolase 120 insertion" evidence="5">
    <location>
        <begin position="80"/>
        <end position="199"/>
    </location>
</feature>
<dbReference type="STRING" id="1423739.FC85_GL000787"/>
<dbReference type="PANTHER" id="PTHR40088:SF2">
    <property type="entry name" value="SECRETED SUGAR HYDROLASE"/>
    <property type="match status" value="1"/>
</dbReference>
<evidence type="ECO:0000259" key="5">
    <source>
        <dbReference type="Pfam" id="PF21258"/>
    </source>
</evidence>
<dbReference type="GO" id="GO:0005576">
    <property type="term" value="C:extracellular region"/>
    <property type="evidence" value="ECO:0007669"/>
    <property type="project" value="UniProtKB-SubCell"/>
</dbReference>
<evidence type="ECO:0000313" key="6">
    <source>
        <dbReference type="EMBL" id="KRL64992.1"/>
    </source>
</evidence>
<dbReference type="RefSeq" id="WP_057865234.1">
    <property type="nucleotide sequence ID" value="NZ_AZEY01000079.1"/>
</dbReference>
<dbReference type="InterPro" id="IPR052052">
    <property type="entry name" value="Polysaccharide_Lyase_9"/>
</dbReference>
<evidence type="ECO:0000259" key="4">
    <source>
        <dbReference type="Pfam" id="PF13229"/>
    </source>
</evidence>
<dbReference type="AlphaFoldDB" id="A0A0R1S7U5"/>
<feature type="domain" description="Right handed beta helix" evidence="4">
    <location>
        <begin position="242"/>
        <end position="400"/>
    </location>
</feature>
<protein>
    <submittedName>
        <fullName evidence="6">Uncharacterized protein</fullName>
    </submittedName>
</protein>
<dbReference type="Gene3D" id="2.60.40.1180">
    <property type="entry name" value="Golgi alpha-mannosidase II"/>
    <property type="match status" value="1"/>
</dbReference>
<name>A0A0R1S7U5_9LACO</name>
<dbReference type="InterPro" id="IPR039448">
    <property type="entry name" value="Beta_helix"/>
</dbReference>
<sequence>MTVYIVSKQGDDRNSGQLKSPFLTINRAAQVAQAGDKVVIHQGTYREWVNPQHAGKSPQQMITYQAAKDERVIIKGSEKVTNWESVGNGIWKHVVSNSAFGSFNPFDFKLNGDWLEQPNGRHAGAVYLDGRALFEAASYDEMANGYPRNDGYEYVTQKKVHNVDPQWTTYRWFAEVNTDETIIFANFHQVNPNQRLTEINVRKYCFYPDQTGINYICVEGFEMAQAATNWAPPTAGQEGMIGVNWSKGWVIRNNNLHDAKCSAISLGSVPMAKQDQNQFARLHDKPGYQYQIETMFHAIQSGWDKQHVGSHVIDHNQIHDCGQAGIIGYLGGIFSRIANNHIYRIGTRYEFGGWEIAALKLHAPIDTVIEHNLIENCSLGIWLDWQAQGTRITKNVLADNLRDLLFEVNHGPFLVDDNLLLSDEAINEFSQGEAFVNNLIAGTSAIQSVLNRTTPYHVPHSTQIKGYACVYGGDDRYFNNLFIRQAKGASVGTHIYNGSLTSMKQFVSQVEQRLPGDVELFETVRQPAYINYNAYFGGATVFNMEETNLIEEKWQTKLALKRVKNQVILTIDLPVDLIQFETPIQETSSLGEVRLAGAKFDNPDGTPIRLNHDFFNKKIDGDTRLAGPFTELKSGHNEQVVFEF</sequence>
<keyword evidence="3" id="KW-0732">Signal</keyword>
<accession>A0A0R1S7U5</accession>